<organism evidence="1 2">
    <name type="scientific">Phaseolus angularis</name>
    <name type="common">Azuki bean</name>
    <name type="synonym">Vigna angularis</name>
    <dbReference type="NCBI Taxonomy" id="3914"/>
    <lineage>
        <taxon>Eukaryota</taxon>
        <taxon>Viridiplantae</taxon>
        <taxon>Streptophyta</taxon>
        <taxon>Embryophyta</taxon>
        <taxon>Tracheophyta</taxon>
        <taxon>Spermatophyta</taxon>
        <taxon>Magnoliopsida</taxon>
        <taxon>eudicotyledons</taxon>
        <taxon>Gunneridae</taxon>
        <taxon>Pentapetalae</taxon>
        <taxon>rosids</taxon>
        <taxon>fabids</taxon>
        <taxon>Fabales</taxon>
        <taxon>Fabaceae</taxon>
        <taxon>Papilionoideae</taxon>
        <taxon>50 kb inversion clade</taxon>
        <taxon>NPAAA clade</taxon>
        <taxon>indigoferoid/millettioid clade</taxon>
        <taxon>Phaseoleae</taxon>
        <taxon>Vigna</taxon>
    </lineage>
</organism>
<gene>
    <name evidence="1" type="ORF">LR48_Vigan03g113100</name>
</gene>
<dbReference type="EMBL" id="CM003373">
    <property type="protein sequence ID" value="KOM37749.1"/>
    <property type="molecule type" value="Genomic_DNA"/>
</dbReference>
<reference evidence="2" key="1">
    <citation type="journal article" date="2015" name="Proc. Natl. Acad. Sci. U.S.A.">
        <title>Genome sequencing of adzuki bean (Vigna angularis) provides insight into high starch and low fat accumulation and domestication.</title>
        <authorList>
            <person name="Yang K."/>
            <person name="Tian Z."/>
            <person name="Chen C."/>
            <person name="Luo L."/>
            <person name="Zhao B."/>
            <person name="Wang Z."/>
            <person name="Yu L."/>
            <person name="Li Y."/>
            <person name="Sun Y."/>
            <person name="Li W."/>
            <person name="Chen Y."/>
            <person name="Li Y."/>
            <person name="Zhang Y."/>
            <person name="Ai D."/>
            <person name="Zhao J."/>
            <person name="Shang C."/>
            <person name="Ma Y."/>
            <person name="Wu B."/>
            <person name="Wang M."/>
            <person name="Gao L."/>
            <person name="Sun D."/>
            <person name="Zhang P."/>
            <person name="Guo F."/>
            <person name="Wang W."/>
            <person name="Li Y."/>
            <person name="Wang J."/>
            <person name="Varshney R.K."/>
            <person name="Wang J."/>
            <person name="Ling H.Q."/>
            <person name="Wan P."/>
        </authorList>
    </citation>
    <scope>NUCLEOTIDE SEQUENCE</scope>
    <source>
        <strain evidence="2">cv. Jingnong 6</strain>
    </source>
</reference>
<evidence type="ECO:0000313" key="1">
    <source>
        <dbReference type="EMBL" id="KOM37749.1"/>
    </source>
</evidence>
<dbReference type="AlphaFoldDB" id="A0A0L9U5P4"/>
<evidence type="ECO:0000313" key="2">
    <source>
        <dbReference type="Proteomes" id="UP000053144"/>
    </source>
</evidence>
<protein>
    <submittedName>
        <fullName evidence="1">Uncharacterized protein</fullName>
    </submittedName>
</protein>
<proteinExistence type="predicted"/>
<dbReference type="Gramene" id="KOM37749">
    <property type="protein sequence ID" value="KOM37749"/>
    <property type="gene ID" value="LR48_Vigan03g113100"/>
</dbReference>
<name>A0A0L9U5P4_PHAAN</name>
<accession>A0A0L9U5P4</accession>
<sequence>MTERFTKSNLPIGQITKGKEVTERSLHTILLTTTEHPTVRPSLPHPQDSRLPKPHLPAPLQVACFHLLTSTRMIIARQDGHTTRQHKEHAGYDVRAPRWCSNWNSHQLPPEADHQKPNVLSSLRTRTNTVDGTEKTLVLDQSTNDRVTIRFE</sequence>
<dbReference type="Proteomes" id="UP000053144">
    <property type="component" value="Chromosome 3"/>
</dbReference>